<feature type="transmembrane region" description="Helical" evidence="1">
    <location>
        <begin position="47"/>
        <end position="69"/>
    </location>
</feature>
<feature type="domain" description="DUF6534" evidence="2">
    <location>
        <begin position="149"/>
        <end position="233"/>
    </location>
</feature>
<dbReference type="RefSeq" id="XP_012185718.1">
    <property type="nucleotide sequence ID" value="XM_012330328.1"/>
</dbReference>
<keyword evidence="1" id="KW-0812">Transmembrane</keyword>
<feature type="transmembrane region" description="Helical" evidence="1">
    <location>
        <begin position="89"/>
        <end position="110"/>
    </location>
</feature>
<keyword evidence="1" id="KW-1133">Transmembrane helix</keyword>
<name>J4GX99_9APHY</name>
<dbReference type="Pfam" id="PF20152">
    <property type="entry name" value="DUF6534"/>
    <property type="match status" value="1"/>
</dbReference>
<evidence type="ECO:0000313" key="4">
    <source>
        <dbReference type="Proteomes" id="UP000006352"/>
    </source>
</evidence>
<dbReference type="AlphaFoldDB" id="J4GX99"/>
<protein>
    <recommendedName>
        <fullName evidence="2">DUF6534 domain-containing protein</fullName>
    </recommendedName>
</protein>
<dbReference type="EMBL" id="HE797329">
    <property type="protein sequence ID" value="CCM06435.1"/>
    <property type="molecule type" value="Genomic_DNA"/>
</dbReference>
<dbReference type="PANTHER" id="PTHR40465:SF1">
    <property type="entry name" value="DUF6534 DOMAIN-CONTAINING PROTEIN"/>
    <property type="match status" value="1"/>
</dbReference>
<gene>
    <name evidence="3" type="ORF">FIBRA_08696</name>
</gene>
<dbReference type="PANTHER" id="PTHR40465">
    <property type="entry name" value="CHROMOSOME 1, WHOLE GENOME SHOTGUN SEQUENCE"/>
    <property type="match status" value="1"/>
</dbReference>
<feature type="transmembrane region" description="Helical" evidence="1">
    <location>
        <begin position="122"/>
        <end position="139"/>
    </location>
</feature>
<dbReference type="Proteomes" id="UP000006352">
    <property type="component" value="Unassembled WGS sequence"/>
</dbReference>
<feature type="transmembrane region" description="Helical" evidence="1">
    <location>
        <begin position="174"/>
        <end position="196"/>
    </location>
</feature>
<feature type="transmembrane region" description="Helical" evidence="1">
    <location>
        <begin position="14"/>
        <end position="35"/>
    </location>
</feature>
<accession>J4GX99</accession>
<dbReference type="STRING" id="599839.J4GX99"/>
<evidence type="ECO:0000313" key="3">
    <source>
        <dbReference type="EMBL" id="CCM06435.1"/>
    </source>
</evidence>
<feature type="transmembrane region" description="Helical" evidence="1">
    <location>
        <begin position="145"/>
        <end position="162"/>
    </location>
</feature>
<dbReference type="OrthoDB" id="2535105at2759"/>
<evidence type="ECO:0000259" key="2">
    <source>
        <dbReference type="Pfam" id="PF20152"/>
    </source>
</evidence>
<dbReference type="GeneID" id="24101335"/>
<reference evidence="3 4" key="1">
    <citation type="journal article" date="2012" name="Appl. Environ. Microbiol.">
        <title>Short-read sequencing for genomic analysis of the brown rot fungus Fibroporia radiculosa.</title>
        <authorList>
            <person name="Tang J.D."/>
            <person name="Perkins A.D."/>
            <person name="Sonstegard T.S."/>
            <person name="Schroeder S.G."/>
            <person name="Burgess S.C."/>
            <person name="Diehl S.V."/>
        </authorList>
    </citation>
    <scope>NUCLEOTIDE SEQUENCE [LARGE SCALE GENOMIC DNA]</scope>
    <source>
        <strain evidence="3 4">TFFH 294</strain>
    </source>
</reference>
<proteinExistence type="predicted"/>
<sequence>MSVMNVADTFGAELIGTFIAAILFGITILQTFIYVQNHPGDAKWSKIIACVLCSLDAIQLAFQFHVIYWNLFLNSSMQSPTVVVWSYKAQLVIGSLCIMFVQTLYAHRIWKLDGLLHSDSRFRHVLPLFVTGFVLAGYGGGSASLYGGTDVIIAISMCFLLARSRTGFQTQSDLTIGLLMVFILNTGVLTSVLALLTMITEAVWPRGLVFAAVQYQMTELHINSFLALLNARRFLRRRRKAHIQFHQGNGLSSVGASLPCFISYSPKSLPTDGSIVVATVHDSDLGSPIEVHIARSLSAHQTHPEDSIGLAQ</sequence>
<keyword evidence="1" id="KW-0472">Membrane</keyword>
<dbReference type="HOGENOM" id="CLU_046025_5_3_1"/>
<dbReference type="InterPro" id="IPR045339">
    <property type="entry name" value="DUF6534"/>
</dbReference>
<evidence type="ECO:0000256" key="1">
    <source>
        <dbReference type="SAM" id="Phobius"/>
    </source>
</evidence>
<dbReference type="InParanoid" id="J4GX99"/>
<feature type="transmembrane region" description="Helical" evidence="1">
    <location>
        <begin position="208"/>
        <end position="229"/>
    </location>
</feature>
<organism evidence="3 4">
    <name type="scientific">Fibroporia radiculosa</name>
    <dbReference type="NCBI Taxonomy" id="599839"/>
    <lineage>
        <taxon>Eukaryota</taxon>
        <taxon>Fungi</taxon>
        <taxon>Dikarya</taxon>
        <taxon>Basidiomycota</taxon>
        <taxon>Agaricomycotina</taxon>
        <taxon>Agaricomycetes</taxon>
        <taxon>Polyporales</taxon>
        <taxon>Fibroporiaceae</taxon>
        <taxon>Fibroporia</taxon>
    </lineage>
</organism>
<keyword evidence="4" id="KW-1185">Reference proteome</keyword>